<comment type="caution">
    <text evidence="2">The sequence shown here is derived from an EMBL/GenBank/DDBJ whole genome shotgun (WGS) entry which is preliminary data.</text>
</comment>
<protein>
    <submittedName>
        <fullName evidence="2">Uncharacterized protein</fullName>
    </submittedName>
</protein>
<keyword evidence="3" id="KW-1185">Reference proteome</keyword>
<feature type="compositionally biased region" description="Basic residues" evidence="1">
    <location>
        <begin position="117"/>
        <end position="126"/>
    </location>
</feature>
<sequence>MTGSRRVLEQHSHGERPHTGNKFFGGGHSTLFQAQSIYSLWETYVQRSSDADEADDVKLGPVSSSEVNQEVGPSQVGFGEPLEAPPPFASLPIDAEGDRAANDNTDTEEDDDTTMRRPMKRRRRRR</sequence>
<evidence type="ECO:0000313" key="2">
    <source>
        <dbReference type="EMBL" id="CAB9515187.1"/>
    </source>
</evidence>
<feature type="compositionally biased region" description="Basic and acidic residues" evidence="1">
    <location>
        <begin position="1"/>
        <end position="18"/>
    </location>
</feature>
<dbReference type="AlphaFoldDB" id="A0A9N8HJM1"/>
<name>A0A9N8HJM1_9STRA</name>
<feature type="region of interest" description="Disordered" evidence="1">
    <location>
        <begin position="1"/>
        <end position="27"/>
    </location>
</feature>
<feature type="region of interest" description="Disordered" evidence="1">
    <location>
        <begin position="49"/>
        <end position="126"/>
    </location>
</feature>
<gene>
    <name evidence="2" type="ORF">SEMRO_698_G189310.1</name>
</gene>
<evidence type="ECO:0000256" key="1">
    <source>
        <dbReference type="SAM" id="MobiDB-lite"/>
    </source>
</evidence>
<dbReference type="EMBL" id="CAICTM010000697">
    <property type="protein sequence ID" value="CAB9515187.1"/>
    <property type="molecule type" value="Genomic_DNA"/>
</dbReference>
<organism evidence="2 3">
    <name type="scientific">Seminavis robusta</name>
    <dbReference type="NCBI Taxonomy" id="568900"/>
    <lineage>
        <taxon>Eukaryota</taxon>
        <taxon>Sar</taxon>
        <taxon>Stramenopiles</taxon>
        <taxon>Ochrophyta</taxon>
        <taxon>Bacillariophyta</taxon>
        <taxon>Bacillariophyceae</taxon>
        <taxon>Bacillariophycidae</taxon>
        <taxon>Naviculales</taxon>
        <taxon>Naviculaceae</taxon>
        <taxon>Seminavis</taxon>
    </lineage>
</organism>
<reference evidence="2" key="1">
    <citation type="submission" date="2020-06" db="EMBL/GenBank/DDBJ databases">
        <authorList>
            <consortium name="Plant Systems Biology data submission"/>
        </authorList>
    </citation>
    <scope>NUCLEOTIDE SEQUENCE</scope>
    <source>
        <strain evidence="2">D6</strain>
    </source>
</reference>
<proteinExistence type="predicted"/>
<evidence type="ECO:0000313" key="3">
    <source>
        <dbReference type="Proteomes" id="UP001153069"/>
    </source>
</evidence>
<feature type="compositionally biased region" description="Polar residues" evidence="1">
    <location>
        <begin position="62"/>
        <end position="72"/>
    </location>
</feature>
<accession>A0A9N8HJM1</accession>
<dbReference type="Proteomes" id="UP001153069">
    <property type="component" value="Unassembled WGS sequence"/>
</dbReference>